<dbReference type="InterPro" id="IPR011008">
    <property type="entry name" value="Dimeric_a/b-barrel"/>
</dbReference>
<sequence>MIARTWRGWATTNKADDYQRHYHSEVAEHLQQVAGFRGARLLRHQDGEEVMFASITFFASINDVVAFAGENYENAVVEDAARQALTRWDARVTHHDVAVDLLPEKS</sequence>
<gene>
    <name evidence="1" type="ORF">DMH04_13795</name>
</gene>
<keyword evidence="1" id="KW-0560">Oxidoreductase</keyword>
<keyword evidence="1" id="KW-0503">Monooxygenase</keyword>
<protein>
    <submittedName>
        <fullName evidence="1">Antibiotic biosynthesis monooxygenase</fullName>
    </submittedName>
</protein>
<dbReference type="SUPFAM" id="SSF54909">
    <property type="entry name" value="Dimeric alpha+beta barrel"/>
    <property type="match status" value="1"/>
</dbReference>
<comment type="caution">
    <text evidence="1">The sequence shown here is derived from an EMBL/GenBank/DDBJ whole genome shotgun (WGS) entry which is preliminary data.</text>
</comment>
<reference evidence="1 2" key="1">
    <citation type="submission" date="2018-05" db="EMBL/GenBank/DDBJ databases">
        <title>Evolution of GPA BGCs.</title>
        <authorList>
            <person name="Waglechner N."/>
            <person name="Wright G.D."/>
        </authorList>
    </citation>
    <scope>NUCLEOTIDE SEQUENCE [LARGE SCALE GENOMIC DNA]</scope>
    <source>
        <strain evidence="1 2">A82846</strain>
    </source>
</reference>
<dbReference type="GO" id="GO:0004497">
    <property type="term" value="F:monooxygenase activity"/>
    <property type="evidence" value="ECO:0007669"/>
    <property type="project" value="UniProtKB-KW"/>
</dbReference>
<dbReference type="RefSeq" id="WP_037256331.1">
    <property type="nucleotide sequence ID" value="NZ_QHKI01000009.1"/>
</dbReference>
<evidence type="ECO:0000313" key="1">
    <source>
        <dbReference type="EMBL" id="RSM86244.1"/>
    </source>
</evidence>
<name>A0A428ZDU8_KIBAR</name>
<organism evidence="1 2">
    <name type="scientific">Kibdelosporangium aridum</name>
    <dbReference type="NCBI Taxonomy" id="2030"/>
    <lineage>
        <taxon>Bacteria</taxon>
        <taxon>Bacillati</taxon>
        <taxon>Actinomycetota</taxon>
        <taxon>Actinomycetes</taxon>
        <taxon>Pseudonocardiales</taxon>
        <taxon>Pseudonocardiaceae</taxon>
        <taxon>Kibdelosporangium</taxon>
    </lineage>
</organism>
<dbReference type="AlphaFoldDB" id="A0A428ZDU8"/>
<accession>A0A428ZDU8</accession>
<evidence type="ECO:0000313" key="2">
    <source>
        <dbReference type="Proteomes" id="UP000287547"/>
    </source>
</evidence>
<dbReference type="Proteomes" id="UP000287547">
    <property type="component" value="Unassembled WGS sequence"/>
</dbReference>
<proteinExistence type="predicted"/>
<dbReference type="EMBL" id="QHKI01000009">
    <property type="protein sequence ID" value="RSM86244.1"/>
    <property type="molecule type" value="Genomic_DNA"/>
</dbReference>
<dbReference type="OrthoDB" id="7210869at2"/>